<accession>A0A2W5MRS6</accession>
<dbReference type="EMBL" id="QFQB01000153">
    <property type="protein sequence ID" value="PZQ43464.1"/>
    <property type="molecule type" value="Genomic_DNA"/>
</dbReference>
<feature type="compositionally biased region" description="Polar residues" evidence="1">
    <location>
        <begin position="293"/>
        <end position="303"/>
    </location>
</feature>
<evidence type="ECO:0000256" key="2">
    <source>
        <dbReference type="SAM" id="SignalP"/>
    </source>
</evidence>
<feature type="signal peptide" evidence="2">
    <location>
        <begin position="1"/>
        <end position="33"/>
    </location>
</feature>
<proteinExistence type="predicted"/>
<dbReference type="AlphaFoldDB" id="A0A2W5MRS6"/>
<protein>
    <submittedName>
        <fullName evidence="4">Nuclease</fullName>
    </submittedName>
</protein>
<evidence type="ECO:0000313" key="4">
    <source>
        <dbReference type="EMBL" id="PZQ43464.1"/>
    </source>
</evidence>
<comment type="caution">
    <text evidence="4">The sequence shown here is derived from an EMBL/GenBank/DDBJ whole genome shotgun (WGS) entry which is preliminary data.</text>
</comment>
<dbReference type="InterPro" id="IPR035437">
    <property type="entry name" value="SNase_OB-fold_sf"/>
</dbReference>
<reference evidence="4 5" key="1">
    <citation type="submission" date="2017-08" db="EMBL/GenBank/DDBJ databases">
        <title>Infants hospitalized years apart are colonized by the same room-sourced microbial strains.</title>
        <authorList>
            <person name="Brooks B."/>
            <person name="Olm M.R."/>
            <person name="Firek B.A."/>
            <person name="Baker R."/>
            <person name="Thomas B.C."/>
            <person name="Morowitz M.J."/>
            <person name="Banfield J.F."/>
        </authorList>
    </citation>
    <scope>NUCLEOTIDE SEQUENCE [LARGE SCALE GENOMIC DNA]</scope>
    <source>
        <strain evidence="4">S2_005_002_R2_29</strain>
    </source>
</reference>
<feature type="region of interest" description="Disordered" evidence="1">
    <location>
        <begin position="289"/>
        <end position="325"/>
    </location>
</feature>
<dbReference type="InterPro" id="IPR016071">
    <property type="entry name" value="Staphylococal_nuclease_OB-fold"/>
</dbReference>
<keyword evidence="2" id="KW-0732">Signal</keyword>
<organism evidence="4 5">
    <name type="scientific">Micavibrio aeruginosavorus</name>
    <dbReference type="NCBI Taxonomy" id="349221"/>
    <lineage>
        <taxon>Bacteria</taxon>
        <taxon>Pseudomonadati</taxon>
        <taxon>Bdellovibrionota</taxon>
        <taxon>Bdellovibrionia</taxon>
        <taxon>Bdellovibrionales</taxon>
        <taxon>Pseudobdellovibrionaceae</taxon>
        <taxon>Micavibrio</taxon>
    </lineage>
</organism>
<feature type="domain" description="TNase-like" evidence="3">
    <location>
        <begin position="52"/>
        <end position="189"/>
    </location>
</feature>
<name>A0A2W5MRS6_9BACT</name>
<dbReference type="Proteomes" id="UP000249417">
    <property type="component" value="Unassembled WGS sequence"/>
</dbReference>
<dbReference type="Gene3D" id="2.40.50.90">
    <property type="match status" value="1"/>
</dbReference>
<sequence>MIYLQSFAFAVKPKAMRMLLPLLLCLLFVPQLARGENTPAPGIKGDFTAIKHTSSNRVDTVIDEQTILMKDGKIVRLLGLEYPLANGENIPPTMIVGKDRLQKLLPEGTEVMFYQRRTQTSGDKTGKVNRMGHVLAHLVRKDNNEWINGTLVADGLAYAVTDALNPAMADQLYKLEEQARAKKLGLWSDNSPYGLLTPDTASHGDSQFRVVEGAVNRAATSKNNLYLNFGDDWRRDFTVMISPALRRTLARNGIDPMSLSGKTVRVRGWIRPWNGPFMELETAERLEIVASPRPSTDPSTIPSTDAVEKPLKINPDPLATGQLNP</sequence>
<feature type="chain" id="PRO_5015878100" evidence="2">
    <location>
        <begin position="34"/>
        <end position="325"/>
    </location>
</feature>
<dbReference type="PROSITE" id="PS50830">
    <property type="entry name" value="TNASE_3"/>
    <property type="match status" value="1"/>
</dbReference>
<evidence type="ECO:0000256" key="1">
    <source>
        <dbReference type="SAM" id="MobiDB-lite"/>
    </source>
</evidence>
<evidence type="ECO:0000259" key="3">
    <source>
        <dbReference type="PROSITE" id="PS50830"/>
    </source>
</evidence>
<dbReference type="SMART" id="SM00318">
    <property type="entry name" value="SNc"/>
    <property type="match status" value="1"/>
</dbReference>
<evidence type="ECO:0000313" key="5">
    <source>
        <dbReference type="Proteomes" id="UP000249417"/>
    </source>
</evidence>
<dbReference type="SUPFAM" id="SSF50199">
    <property type="entry name" value="Staphylococcal nuclease"/>
    <property type="match status" value="1"/>
</dbReference>
<gene>
    <name evidence="4" type="ORF">DI551_12115</name>
</gene>
<dbReference type="Pfam" id="PF00565">
    <property type="entry name" value="SNase"/>
    <property type="match status" value="1"/>
</dbReference>